<dbReference type="Gene3D" id="3.30.750.24">
    <property type="entry name" value="STAS domain"/>
    <property type="match status" value="1"/>
</dbReference>
<evidence type="ECO:0000313" key="2">
    <source>
        <dbReference type="EMBL" id="PWV58750.1"/>
    </source>
</evidence>
<dbReference type="PANTHER" id="PTHR35849:SF2">
    <property type="entry name" value="BLR2341 PROTEIN"/>
    <property type="match status" value="1"/>
</dbReference>
<dbReference type="InterPro" id="IPR058548">
    <property type="entry name" value="MlaB-like_STAS"/>
</dbReference>
<dbReference type="RefSeq" id="WP_110020325.1">
    <property type="nucleotide sequence ID" value="NZ_QGTJ01000014.1"/>
</dbReference>
<dbReference type="Proteomes" id="UP000246569">
    <property type="component" value="Unassembled WGS sequence"/>
</dbReference>
<accession>A0A317MR71</accession>
<feature type="domain" description="STAS" evidence="1">
    <location>
        <begin position="11"/>
        <end position="105"/>
    </location>
</feature>
<dbReference type="CDD" id="cd07043">
    <property type="entry name" value="STAS_anti-anti-sigma_factors"/>
    <property type="match status" value="1"/>
</dbReference>
<dbReference type="Pfam" id="PF13466">
    <property type="entry name" value="STAS_2"/>
    <property type="match status" value="1"/>
</dbReference>
<dbReference type="OrthoDB" id="3296574at2"/>
<dbReference type="InterPro" id="IPR002645">
    <property type="entry name" value="STAS_dom"/>
</dbReference>
<reference evidence="2 3" key="1">
    <citation type="submission" date="2018-05" db="EMBL/GenBank/DDBJ databases">
        <title>Genomic Encyclopedia of Type Strains, Phase IV (KMG-IV): sequencing the most valuable type-strain genomes for metagenomic binning, comparative biology and taxonomic classification.</title>
        <authorList>
            <person name="Goeker M."/>
        </authorList>
    </citation>
    <scope>NUCLEOTIDE SEQUENCE [LARGE SCALE GENOMIC DNA]</scope>
    <source>
        <strain evidence="2 3">DSM 23606</strain>
    </source>
</reference>
<comment type="caution">
    <text evidence="2">The sequence shown here is derived from an EMBL/GenBank/DDBJ whole genome shotgun (WGS) entry which is preliminary data.</text>
</comment>
<dbReference type="EMBL" id="QGTJ01000014">
    <property type="protein sequence ID" value="PWV58750.1"/>
    <property type="molecule type" value="Genomic_DNA"/>
</dbReference>
<dbReference type="AlphaFoldDB" id="A0A317MR71"/>
<organism evidence="2 3">
    <name type="scientific">Plasticicumulans acidivorans</name>
    <dbReference type="NCBI Taxonomy" id="886464"/>
    <lineage>
        <taxon>Bacteria</taxon>
        <taxon>Pseudomonadati</taxon>
        <taxon>Pseudomonadota</taxon>
        <taxon>Gammaproteobacteria</taxon>
        <taxon>Candidatus Competibacteraceae</taxon>
        <taxon>Plasticicumulans</taxon>
    </lineage>
</organism>
<dbReference type="SUPFAM" id="SSF52091">
    <property type="entry name" value="SpoIIaa-like"/>
    <property type="match status" value="1"/>
</dbReference>
<dbReference type="InterPro" id="IPR052746">
    <property type="entry name" value="MlaB_ABC_Transporter"/>
</dbReference>
<dbReference type="PANTHER" id="PTHR35849">
    <property type="entry name" value="BLR2341 PROTEIN"/>
    <property type="match status" value="1"/>
</dbReference>
<keyword evidence="3" id="KW-1185">Reference proteome</keyword>
<gene>
    <name evidence="2" type="ORF">C7443_11476</name>
</gene>
<evidence type="ECO:0000259" key="1">
    <source>
        <dbReference type="PROSITE" id="PS50801"/>
    </source>
</evidence>
<sequence>MIELHRNGQRLAIAGELTIYHAAEVHAALVPLYAETELDIDLSGVSEFDTSGVQVLLLAKREMAQAGHALRLSGHSQAVLDVFALLELGGLFGDPQLLPAGGAPA</sequence>
<dbReference type="PROSITE" id="PS50801">
    <property type="entry name" value="STAS"/>
    <property type="match status" value="1"/>
</dbReference>
<name>A0A317MR71_9GAMM</name>
<dbReference type="InterPro" id="IPR036513">
    <property type="entry name" value="STAS_dom_sf"/>
</dbReference>
<evidence type="ECO:0000313" key="3">
    <source>
        <dbReference type="Proteomes" id="UP000246569"/>
    </source>
</evidence>
<proteinExistence type="predicted"/>
<protein>
    <submittedName>
        <fullName evidence="2">Anti-anti-sigma factor</fullName>
    </submittedName>
</protein>